<keyword evidence="4" id="KW-1185">Reference proteome</keyword>
<protein>
    <submittedName>
        <fullName evidence="3">Putative Rossmann-fold-type glycoside hydrolase</fullName>
    </submittedName>
</protein>
<dbReference type="SUPFAM" id="SSF51735">
    <property type="entry name" value="NAD(P)-binding Rossmann-fold domains"/>
    <property type="match status" value="1"/>
</dbReference>
<keyword evidence="3" id="KW-0378">Hydrolase</keyword>
<evidence type="ECO:0000259" key="1">
    <source>
        <dbReference type="Pfam" id="PF01408"/>
    </source>
</evidence>
<evidence type="ECO:0000259" key="2">
    <source>
        <dbReference type="Pfam" id="PF19051"/>
    </source>
</evidence>
<dbReference type="Proteomes" id="UP000324974">
    <property type="component" value="Chromosome"/>
</dbReference>
<dbReference type="InterPro" id="IPR043906">
    <property type="entry name" value="Gfo/Idh/MocA_OxRdtase_bact_C"/>
</dbReference>
<dbReference type="InterPro" id="IPR036291">
    <property type="entry name" value="NAD(P)-bd_dom_sf"/>
</dbReference>
<sequence length="428" mass="47395">MSHLHPTRRQALATAALLPAWLTASAREEEKPKIALIGCGGRGRGIVNEAAKFGNVVALCDVDSQHAADAAKTFPKAEVYGDFRKVIDRKDVSIILNATPDHWHTFVNLAALKAGKDVYSEKPLTFTIDEGKRLVAAVKASGRVLQTGSQQRSDAKFRLACEVVRNNRLGKLTQITTILPAGPAKPAPKAEKPPATLNWEMWQGQAPERDYSPERCHLWFRFWREYSGGTITDWGAHHNDIALWALGLDRSGPQTIEGKILAKPIEGGYTTIPEYEIDYTYANGVKHRCHTTTTHNIFGQELRKPGPGETGIGVKFEGPDGWLFVTRGKIEASKPEILKDAFAATDVRLPVSDNHMGNFFDSVKSRKPPLCDAEIGHRTASLCHLGNIALRLGRKLTWDPAKEVFVNDKDADTHLAREQRKPWTYEGV</sequence>
<dbReference type="Gene3D" id="3.30.360.10">
    <property type="entry name" value="Dihydrodipicolinate Reductase, domain 2"/>
    <property type="match status" value="1"/>
</dbReference>
<dbReference type="GO" id="GO:0000166">
    <property type="term" value="F:nucleotide binding"/>
    <property type="evidence" value="ECO:0007669"/>
    <property type="project" value="InterPro"/>
</dbReference>
<name>A0A5C1A7J7_9BACT</name>
<dbReference type="InterPro" id="IPR000683">
    <property type="entry name" value="Gfo/Idh/MocA-like_OxRdtase_N"/>
</dbReference>
<dbReference type="KEGG" id="lrs:PX52LOC_01333"/>
<dbReference type="PANTHER" id="PTHR43818">
    <property type="entry name" value="BCDNA.GH03377"/>
    <property type="match status" value="1"/>
</dbReference>
<dbReference type="Pfam" id="PF19051">
    <property type="entry name" value="GFO_IDH_MocA_C2"/>
    <property type="match status" value="1"/>
</dbReference>
<dbReference type="OrthoDB" id="9788246at2"/>
<evidence type="ECO:0000313" key="3">
    <source>
        <dbReference type="EMBL" id="QEL14445.1"/>
    </source>
</evidence>
<dbReference type="Gene3D" id="3.40.50.720">
    <property type="entry name" value="NAD(P)-binding Rossmann-like Domain"/>
    <property type="match status" value="1"/>
</dbReference>
<accession>A0A5C1A7J7</accession>
<feature type="domain" description="Gfo/Idh/MocA-like oxidoreductase N-terminal" evidence="1">
    <location>
        <begin position="33"/>
        <end position="148"/>
    </location>
</feature>
<dbReference type="GO" id="GO:0016787">
    <property type="term" value="F:hydrolase activity"/>
    <property type="evidence" value="ECO:0007669"/>
    <property type="project" value="UniProtKB-KW"/>
</dbReference>
<gene>
    <name evidence="3" type="ORF">PX52LOC_01333</name>
</gene>
<feature type="domain" description="Gfo/Idh/MocA-like oxidoreductase bacterial type C-terminal" evidence="2">
    <location>
        <begin position="191"/>
        <end position="424"/>
    </location>
</feature>
<dbReference type="AlphaFoldDB" id="A0A5C1A7J7"/>
<proteinExistence type="predicted"/>
<dbReference type="SUPFAM" id="SSF55347">
    <property type="entry name" value="Glyceraldehyde-3-phosphate dehydrogenase-like, C-terminal domain"/>
    <property type="match status" value="1"/>
</dbReference>
<dbReference type="RefSeq" id="WP_149109334.1">
    <property type="nucleotide sequence ID" value="NZ_CP042425.1"/>
</dbReference>
<reference evidence="4" key="1">
    <citation type="submission" date="2019-08" db="EMBL/GenBank/DDBJ databases">
        <title>Limnoglobus roseus gen. nov., sp. nov., a novel freshwater planctomycete with a giant genome from the family Gemmataceae.</title>
        <authorList>
            <person name="Kulichevskaya I.S."/>
            <person name="Naumoff D.G."/>
            <person name="Miroshnikov K."/>
            <person name="Ivanova A."/>
            <person name="Philippov D.A."/>
            <person name="Hakobyan A."/>
            <person name="Rijpstra I.C."/>
            <person name="Sinninghe Damste J.S."/>
            <person name="Liesack W."/>
            <person name="Dedysh S.N."/>
        </authorList>
    </citation>
    <scope>NUCLEOTIDE SEQUENCE [LARGE SCALE GENOMIC DNA]</scope>
    <source>
        <strain evidence="4">PX52</strain>
    </source>
</reference>
<organism evidence="3 4">
    <name type="scientific">Limnoglobus roseus</name>
    <dbReference type="NCBI Taxonomy" id="2598579"/>
    <lineage>
        <taxon>Bacteria</taxon>
        <taxon>Pseudomonadati</taxon>
        <taxon>Planctomycetota</taxon>
        <taxon>Planctomycetia</taxon>
        <taxon>Gemmatales</taxon>
        <taxon>Gemmataceae</taxon>
        <taxon>Limnoglobus</taxon>
    </lineage>
</organism>
<dbReference type="InterPro" id="IPR050463">
    <property type="entry name" value="Gfo/Idh/MocA_oxidrdct_glycsds"/>
</dbReference>
<evidence type="ECO:0000313" key="4">
    <source>
        <dbReference type="Proteomes" id="UP000324974"/>
    </source>
</evidence>
<dbReference type="PANTHER" id="PTHR43818:SF5">
    <property type="entry name" value="OXIDOREDUCTASE FAMILY PROTEIN"/>
    <property type="match status" value="1"/>
</dbReference>
<dbReference type="EMBL" id="CP042425">
    <property type="protein sequence ID" value="QEL14445.1"/>
    <property type="molecule type" value="Genomic_DNA"/>
</dbReference>
<dbReference type="Pfam" id="PF01408">
    <property type="entry name" value="GFO_IDH_MocA"/>
    <property type="match status" value="1"/>
</dbReference>